<dbReference type="InterPro" id="IPR015932">
    <property type="entry name" value="Aconitase_dom2"/>
</dbReference>
<evidence type="ECO:0000313" key="7">
    <source>
        <dbReference type="EMBL" id="TDT47575.1"/>
    </source>
</evidence>
<dbReference type="Pfam" id="PF11791">
    <property type="entry name" value="Aconitase_B_N"/>
    <property type="match status" value="1"/>
</dbReference>
<dbReference type="Pfam" id="PF06434">
    <property type="entry name" value="Aconitase_2_N"/>
    <property type="match status" value="1"/>
</dbReference>
<dbReference type="Gene3D" id="3.40.1060.10">
    <property type="entry name" value="Aconitase, Domain 2"/>
    <property type="match status" value="1"/>
</dbReference>
<keyword evidence="8" id="KW-1185">Reference proteome</keyword>
<evidence type="ECO:0000256" key="1">
    <source>
        <dbReference type="ARBA" id="ARBA00022723"/>
    </source>
</evidence>
<dbReference type="GO" id="GO:0046872">
    <property type="term" value="F:metal ion binding"/>
    <property type="evidence" value="ECO:0007669"/>
    <property type="project" value="UniProtKB-KW"/>
</dbReference>
<feature type="domain" description="Aconitase B HEAT-like" evidence="6">
    <location>
        <begin position="6"/>
        <end position="162"/>
    </location>
</feature>
<dbReference type="GO" id="GO:0051539">
    <property type="term" value="F:4 iron, 4 sulfur cluster binding"/>
    <property type="evidence" value="ECO:0007669"/>
    <property type="project" value="TreeGrafter"/>
</dbReference>
<keyword evidence="2" id="KW-0408">Iron</keyword>
<feature type="domain" description="Aconitase B swivel" evidence="5">
    <location>
        <begin position="181"/>
        <end position="407"/>
    </location>
</feature>
<dbReference type="GO" id="GO:0006099">
    <property type="term" value="P:tricarboxylic acid cycle"/>
    <property type="evidence" value="ECO:0007669"/>
    <property type="project" value="InterPro"/>
</dbReference>
<dbReference type="InterPro" id="IPR001030">
    <property type="entry name" value="Acoase/IPM_deHydtase_lsu_aba"/>
</dbReference>
<dbReference type="InterPro" id="IPR015929">
    <property type="entry name" value="Aconitase_B_swivel"/>
</dbReference>
<dbReference type="EMBL" id="SOAY01000010">
    <property type="protein sequence ID" value="TDT47575.1"/>
    <property type="molecule type" value="Genomic_DNA"/>
</dbReference>
<gene>
    <name evidence="7" type="ORF">CLV90_1652</name>
</gene>
<dbReference type="Gene3D" id="1.25.40.310">
    <property type="entry name" value="Aconitate B, HEAT-like domain"/>
    <property type="match status" value="1"/>
</dbReference>
<evidence type="ECO:0000259" key="6">
    <source>
        <dbReference type="Pfam" id="PF11791"/>
    </source>
</evidence>
<evidence type="ECO:0000259" key="5">
    <source>
        <dbReference type="Pfam" id="PF06434"/>
    </source>
</evidence>
<dbReference type="InterPro" id="IPR015931">
    <property type="entry name" value="Acnase/IPM_dHydase_lsu_aba_1/3"/>
</dbReference>
<dbReference type="GO" id="GO:0005829">
    <property type="term" value="C:cytosol"/>
    <property type="evidence" value="ECO:0007669"/>
    <property type="project" value="TreeGrafter"/>
</dbReference>
<evidence type="ECO:0000259" key="4">
    <source>
        <dbReference type="Pfam" id="PF00330"/>
    </source>
</evidence>
<comment type="caution">
    <text evidence="7">The sequence shown here is derived from an EMBL/GenBank/DDBJ whole genome shotgun (WGS) entry which is preliminary data.</text>
</comment>
<dbReference type="GO" id="GO:0019629">
    <property type="term" value="P:propionate catabolic process, 2-methylcitrate cycle"/>
    <property type="evidence" value="ECO:0007669"/>
    <property type="project" value="TreeGrafter"/>
</dbReference>
<accession>A0A4R7K887</accession>
<dbReference type="PANTHER" id="PTHR43160:SF4">
    <property type="entry name" value="ACONITATE HYDRATASE B"/>
    <property type="match status" value="1"/>
</dbReference>
<dbReference type="InterPro" id="IPR015928">
    <property type="entry name" value="Aconitase/3IPM_dehydase_swvl"/>
</dbReference>
<keyword evidence="3" id="KW-0411">Iron-sulfur</keyword>
<evidence type="ECO:0000313" key="8">
    <source>
        <dbReference type="Proteomes" id="UP000294749"/>
    </source>
</evidence>
<keyword evidence="1" id="KW-0479">Metal-binding</keyword>
<dbReference type="PANTHER" id="PTHR43160">
    <property type="entry name" value="ACONITATE HYDRATASE B"/>
    <property type="match status" value="1"/>
</dbReference>
<proteinExistence type="predicted"/>
<evidence type="ECO:0000256" key="3">
    <source>
        <dbReference type="ARBA" id="ARBA00023014"/>
    </source>
</evidence>
<dbReference type="AlphaFoldDB" id="A0A4R7K887"/>
<dbReference type="InterPro" id="IPR036288">
    <property type="entry name" value="Aconitase_B_HEAT-like_dom_sf"/>
</dbReference>
<dbReference type="Proteomes" id="UP000294749">
    <property type="component" value="Unassembled WGS sequence"/>
</dbReference>
<dbReference type="Gene3D" id="3.30.499.10">
    <property type="entry name" value="Aconitase, domain 3"/>
    <property type="match status" value="2"/>
</dbReference>
<dbReference type="GO" id="GO:0047456">
    <property type="term" value="F:2-methylisocitrate dehydratase activity"/>
    <property type="evidence" value="ECO:0007669"/>
    <property type="project" value="TreeGrafter"/>
</dbReference>
<dbReference type="NCBIfam" id="NF006690">
    <property type="entry name" value="PRK09238.1"/>
    <property type="match status" value="1"/>
</dbReference>
<evidence type="ECO:0000256" key="2">
    <source>
        <dbReference type="ARBA" id="ARBA00023004"/>
    </source>
</evidence>
<sequence>MSIYKDYLKEIEDRKGQGLQPKPIDGAELLSKIIEQIKDVENEYREDSLQFFIYNVLPGTTSAASVKAKFLKEIILGESVVTEITPAFAFEQLSHMKGGPSVAVLLDVALGSDVALAKQAAEVLKTQVFLYEADTTRLEEALNNGSVIAKDIIESYAKAEFFTKLPEIEEEIEVVTYIAGVGDISTDLLSPGGDAHSRSDRELHGQCMFEHNKEMQKELLALKEQHPDKRVMLIAEKGTMGVGSSRMSGVNNVALWTGVPFSKYVPFINFAPVIAGTNGIAPIFLTTVGVTGGIGLDLKNWVKQKDEAGNTIVDADGEPILKQMYSVATGTVLTINTKEKKLYHGKVELKDISAAFTPQKMEFMKAGGSYAVVFGKKLQTFASKVLGVPVLPVYAPSKEITIEGQGLTAVEKIFNRNAVGTSGATLHAGSYVRAEVNIVGSQDTTGLMTSQELEMMAATVISPIVDGAYQSGCHTASVWDDKSKANIPRLMSFMNDFGLITGRDPKGKYFPMTDVIHKVLNDITVGDWDIIIGGDSHTRMSKGVAFGADSGTVALALATGEASMPIPESVKVTFKGQMKSYMDFRDVVHATQSQMLKQFGGENVFQGRVIEVHIGTLTADEAFTFTDWTAEMKAKASICISEDDTLIESLEIAKGRIQIMIEKGMDNAKGVLQGLVNKAETRITELKTGIKPSLRPDANAKYHAEVVIDLDEIAEPMIADPDVNNDDVSKRYTHDNIRPLSYYGGTKKVDLGFVGSCMVHKGDMKILAQMLKNVEAQYGKVEFKAPLVVAPPTYNIVDELKAEGDWDVLVKYSGFEFDDNAPKGLARTKYENMLYLERPGCNLCMGNQEKAEPGDTVMATSTRLFQGRVVKDSGDKKGESLLSSTPVVVLSTILGRTPTMAEYEAAVDGIVLTKFKPSEKQLVR</sequence>
<dbReference type="SUPFAM" id="SSF74778">
    <property type="entry name" value="Aconitase B, N-terminal domain"/>
    <property type="match status" value="1"/>
</dbReference>
<dbReference type="RefSeq" id="WP_133686946.1">
    <property type="nucleotide sequence ID" value="NZ_SOAY01000010.1"/>
</dbReference>
<feature type="domain" description="Aconitase/3-isopropylmalate dehydratase large subunit alpha/beta/alpha" evidence="4">
    <location>
        <begin position="411"/>
        <end position="895"/>
    </location>
</feature>
<dbReference type="SUPFAM" id="SSF53732">
    <property type="entry name" value="Aconitase iron-sulfur domain"/>
    <property type="match status" value="1"/>
</dbReference>
<dbReference type="GO" id="GO:0003994">
    <property type="term" value="F:aconitate hydratase activity"/>
    <property type="evidence" value="ECO:0007669"/>
    <property type="project" value="InterPro"/>
</dbReference>
<reference evidence="7 8" key="1">
    <citation type="submission" date="2019-03" db="EMBL/GenBank/DDBJ databases">
        <title>Genomic Encyclopedia of Archaeal and Bacterial Type Strains, Phase II (KMG-II): from individual species to whole genera.</title>
        <authorList>
            <person name="Goeker M."/>
        </authorList>
    </citation>
    <scope>NUCLEOTIDE SEQUENCE [LARGE SCALE GENOMIC DNA]</scope>
    <source>
        <strain evidence="7 8">DSM 25233</strain>
    </source>
</reference>
<name>A0A4R7K887_9FLAO</name>
<dbReference type="InterPro" id="IPR015933">
    <property type="entry name" value="Aconitase_B_HEAT-like_dom"/>
</dbReference>
<dbReference type="OrthoDB" id="9758061at2"/>
<dbReference type="Pfam" id="PF00330">
    <property type="entry name" value="Aconitase"/>
    <property type="match status" value="1"/>
</dbReference>
<organism evidence="7 8">
    <name type="scientific">Maribacter spongiicola</name>
    <dbReference type="NCBI Taxonomy" id="1206753"/>
    <lineage>
        <taxon>Bacteria</taxon>
        <taxon>Pseudomonadati</taxon>
        <taxon>Bacteroidota</taxon>
        <taxon>Flavobacteriia</taxon>
        <taxon>Flavobacteriales</taxon>
        <taxon>Flavobacteriaceae</taxon>
        <taxon>Maribacter</taxon>
    </lineage>
</organism>
<dbReference type="InterPro" id="IPR036008">
    <property type="entry name" value="Aconitase_4Fe-4S_dom"/>
</dbReference>
<dbReference type="Gene3D" id="3.20.19.10">
    <property type="entry name" value="Aconitase, domain 4"/>
    <property type="match status" value="1"/>
</dbReference>
<dbReference type="InterPro" id="IPR050926">
    <property type="entry name" value="Aconitase/IPM_isomerase"/>
</dbReference>
<protein>
    <submittedName>
        <fullName evidence="7">Aconitase</fullName>
    </submittedName>
</protein>
<dbReference type="SUPFAM" id="SSF52016">
    <property type="entry name" value="LeuD/IlvD-like"/>
    <property type="match status" value="1"/>
</dbReference>